<name>A0A1M6E436_BUTFI</name>
<organism evidence="2 3">
    <name type="scientific">Butyrivibrio fibrisolvens DSM 3071</name>
    <dbReference type="NCBI Taxonomy" id="1121131"/>
    <lineage>
        <taxon>Bacteria</taxon>
        <taxon>Bacillati</taxon>
        <taxon>Bacillota</taxon>
        <taxon>Clostridia</taxon>
        <taxon>Lachnospirales</taxon>
        <taxon>Lachnospiraceae</taxon>
        <taxon>Butyrivibrio</taxon>
    </lineage>
</organism>
<dbReference type="Proteomes" id="UP000184278">
    <property type="component" value="Unassembled WGS sequence"/>
</dbReference>
<accession>A0A1M6E436</accession>
<evidence type="ECO:0000256" key="1">
    <source>
        <dbReference type="SAM" id="Phobius"/>
    </source>
</evidence>
<evidence type="ECO:0000313" key="3">
    <source>
        <dbReference type="Proteomes" id="UP000184278"/>
    </source>
</evidence>
<dbReference type="EMBL" id="FQXK01000041">
    <property type="protein sequence ID" value="SHI80304.1"/>
    <property type="molecule type" value="Genomic_DNA"/>
</dbReference>
<dbReference type="AlphaFoldDB" id="A0A1M6E436"/>
<keyword evidence="1" id="KW-1133">Transmembrane helix</keyword>
<reference evidence="3" key="1">
    <citation type="submission" date="2016-11" db="EMBL/GenBank/DDBJ databases">
        <authorList>
            <person name="Varghese N."/>
            <person name="Submissions S."/>
        </authorList>
    </citation>
    <scope>NUCLEOTIDE SEQUENCE [LARGE SCALE GENOMIC DNA]</scope>
    <source>
        <strain evidence="3">DSM 3071</strain>
    </source>
</reference>
<keyword evidence="3" id="KW-1185">Reference proteome</keyword>
<dbReference type="RefSeq" id="WP_073389900.1">
    <property type="nucleotide sequence ID" value="NZ_FQXK01000041.1"/>
</dbReference>
<gene>
    <name evidence="2" type="ORF">SAMN02745229_03656</name>
</gene>
<proteinExistence type="predicted"/>
<keyword evidence="1" id="KW-0472">Membrane</keyword>
<keyword evidence="1" id="KW-0812">Transmembrane</keyword>
<feature type="transmembrane region" description="Helical" evidence="1">
    <location>
        <begin position="12"/>
        <end position="36"/>
    </location>
</feature>
<protein>
    <submittedName>
        <fullName evidence="2">Uncharacterized protein</fullName>
    </submittedName>
</protein>
<dbReference type="OrthoDB" id="9933715at2"/>
<dbReference type="GeneID" id="89508243"/>
<sequence>MAKRRKKKSSGAKLVQFLLMLVILGLVIFIFKIAVWDAILKKKAVNYAVSNVIEQVAASSGVSVTSEEVEEVLNSMDPEDQEKLNTIIEENVDSEAVSTISSYVSNGDMESAAEYVQENLSEENVEDLQELYDKYLADEYGNIDISQYGNQ</sequence>
<evidence type="ECO:0000313" key="2">
    <source>
        <dbReference type="EMBL" id="SHI80304.1"/>
    </source>
</evidence>
<dbReference type="STRING" id="1121131.SAMN02745229_03656"/>